<feature type="transmembrane region" description="Helical" evidence="6">
    <location>
        <begin position="70"/>
        <end position="97"/>
    </location>
</feature>
<dbReference type="AlphaFoldDB" id="A0AAI8VBA1"/>
<feature type="transmembrane region" description="Helical" evidence="6">
    <location>
        <begin position="273"/>
        <end position="297"/>
    </location>
</feature>
<evidence type="ECO:0000256" key="5">
    <source>
        <dbReference type="SAM" id="MobiDB-lite"/>
    </source>
</evidence>
<feature type="transmembrane region" description="Helical" evidence="6">
    <location>
        <begin position="329"/>
        <end position="349"/>
    </location>
</feature>
<keyword evidence="8" id="KW-1185">Reference proteome</keyword>
<evidence type="ECO:0000256" key="2">
    <source>
        <dbReference type="ARBA" id="ARBA00022692"/>
    </source>
</evidence>
<dbReference type="InterPro" id="IPR004776">
    <property type="entry name" value="Mem_transp_PIN-like"/>
</dbReference>
<comment type="caution">
    <text evidence="7">The sequence shown here is derived from an EMBL/GenBank/DDBJ whole genome shotgun (WGS) entry which is preliminary data.</text>
</comment>
<protein>
    <submittedName>
        <fullName evidence="7">Uu.00g046220.m01.CDS01</fullName>
    </submittedName>
</protein>
<feature type="transmembrane region" description="Helical" evidence="6">
    <location>
        <begin position="397"/>
        <end position="418"/>
    </location>
</feature>
<dbReference type="EMBL" id="CAUWAG010000003">
    <property type="protein sequence ID" value="CAJ2501769.1"/>
    <property type="molecule type" value="Genomic_DNA"/>
</dbReference>
<keyword evidence="4 6" id="KW-0472">Membrane</keyword>
<feature type="transmembrane region" description="Helical" evidence="6">
    <location>
        <begin position="361"/>
        <end position="385"/>
    </location>
</feature>
<dbReference type="GO" id="GO:0016020">
    <property type="term" value="C:membrane"/>
    <property type="evidence" value="ECO:0007669"/>
    <property type="project" value="UniProtKB-SubCell"/>
</dbReference>
<comment type="subcellular location">
    <subcellularLocation>
        <location evidence="1">Membrane</location>
        <topology evidence="1">Multi-pass membrane protein</topology>
    </subcellularLocation>
</comment>
<dbReference type="Proteomes" id="UP001295740">
    <property type="component" value="Unassembled WGS sequence"/>
</dbReference>
<feature type="region of interest" description="Disordered" evidence="5">
    <location>
        <begin position="188"/>
        <end position="239"/>
    </location>
</feature>
<keyword evidence="3 6" id="KW-1133">Transmembrane helix</keyword>
<name>A0AAI8VBA1_9PEZI</name>
<dbReference type="GO" id="GO:0055085">
    <property type="term" value="P:transmembrane transport"/>
    <property type="evidence" value="ECO:0007669"/>
    <property type="project" value="InterPro"/>
</dbReference>
<dbReference type="Pfam" id="PF03547">
    <property type="entry name" value="Mem_trans"/>
    <property type="match status" value="1"/>
</dbReference>
<organism evidence="7 8">
    <name type="scientific">Anthostomella pinea</name>
    <dbReference type="NCBI Taxonomy" id="933095"/>
    <lineage>
        <taxon>Eukaryota</taxon>
        <taxon>Fungi</taxon>
        <taxon>Dikarya</taxon>
        <taxon>Ascomycota</taxon>
        <taxon>Pezizomycotina</taxon>
        <taxon>Sordariomycetes</taxon>
        <taxon>Xylariomycetidae</taxon>
        <taxon>Xylariales</taxon>
        <taxon>Xylariaceae</taxon>
        <taxon>Anthostomella</taxon>
    </lineage>
</organism>
<sequence>MASGILVSFLGAVQAALSVLLTILFGVVAAQFGLVTTDAAKQISALCVNLLLPCLLIVNLGSELHLDTAVLYVPIIIWAIFFTVTSLFIGRVVTAIFRLPKWAAPAIAFNNTESLPLLLLQSLGTTGVLATLTGAGEESEGINRARTFFLACSVVNNTITFGLGPEILTGSTEDSLFIRAYRWVTGTPRSKDQEDSSDPESHQERNGNGAQSSEGDHDGASSGDNGDEEDSSGADERTSLLPNRVVHWERRAKKSVGSRLSSSFDASPKPVQVFLSSLGVFLNPPFIGAAIGAIIGLTPPLHRIFFNDMSEGGYFNAWLTSSIKNVGELFVSLQVVVVGVKLSLSLRLWRKGEESGTVPLGTVLCVIFIRFILWPAISIPLIWSLAAHTNILPNDPILWWSMMMMPIGPTAMKVLALADVSGASEKVRMSIALFLTLSYIITPFVSFAVVGALEAAKAAR</sequence>
<evidence type="ECO:0000256" key="1">
    <source>
        <dbReference type="ARBA" id="ARBA00004141"/>
    </source>
</evidence>
<accession>A0AAI8VBA1</accession>
<dbReference type="PANTHER" id="PTHR31794:SF4">
    <property type="entry name" value="AUXIN EFFLUX TRANSPORTER FAMILY PROTEIN (EUROFUNG)"/>
    <property type="match status" value="1"/>
</dbReference>
<evidence type="ECO:0000313" key="8">
    <source>
        <dbReference type="Proteomes" id="UP001295740"/>
    </source>
</evidence>
<evidence type="ECO:0000313" key="7">
    <source>
        <dbReference type="EMBL" id="CAJ2501769.1"/>
    </source>
</evidence>
<evidence type="ECO:0000256" key="6">
    <source>
        <dbReference type="SAM" id="Phobius"/>
    </source>
</evidence>
<keyword evidence="2 6" id="KW-0812">Transmembrane</keyword>
<feature type="transmembrane region" description="Helical" evidence="6">
    <location>
        <begin position="430"/>
        <end position="453"/>
    </location>
</feature>
<dbReference type="GO" id="GO:0005783">
    <property type="term" value="C:endoplasmic reticulum"/>
    <property type="evidence" value="ECO:0007669"/>
    <property type="project" value="TreeGrafter"/>
</dbReference>
<dbReference type="PANTHER" id="PTHR31794">
    <property type="entry name" value="AUXIN EFFLUX TRANSPORTER FAMILY PROTEIN (EUROFUNG)"/>
    <property type="match status" value="1"/>
</dbReference>
<gene>
    <name evidence="7" type="ORF">KHLLAP_LOCUS2237</name>
</gene>
<evidence type="ECO:0000256" key="4">
    <source>
        <dbReference type="ARBA" id="ARBA00023136"/>
    </source>
</evidence>
<proteinExistence type="predicted"/>
<feature type="compositionally biased region" description="Basic and acidic residues" evidence="5">
    <location>
        <begin position="189"/>
        <end position="205"/>
    </location>
</feature>
<evidence type="ECO:0000256" key="3">
    <source>
        <dbReference type="ARBA" id="ARBA00022989"/>
    </source>
</evidence>
<reference evidence="7" key="1">
    <citation type="submission" date="2023-10" db="EMBL/GenBank/DDBJ databases">
        <authorList>
            <person name="Hackl T."/>
        </authorList>
    </citation>
    <scope>NUCLEOTIDE SEQUENCE</scope>
</reference>